<evidence type="ECO:0000313" key="4">
    <source>
        <dbReference type="Proteomes" id="UP000324705"/>
    </source>
</evidence>
<name>A0A9R1RGL4_TRITD</name>
<feature type="region of interest" description="Disordered" evidence="2">
    <location>
        <begin position="1"/>
        <end position="20"/>
    </location>
</feature>
<gene>
    <name evidence="3" type="ORF">TRITD_2Bv1G011280</name>
</gene>
<organism evidence="3 4">
    <name type="scientific">Triticum turgidum subsp. durum</name>
    <name type="common">Durum wheat</name>
    <name type="synonym">Triticum durum</name>
    <dbReference type="NCBI Taxonomy" id="4567"/>
    <lineage>
        <taxon>Eukaryota</taxon>
        <taxon>Viridiplantae</taxon>
        <taxon>Streptophyta</taxon>
        <taxon>Embryophyta</taxon>
        <taxon>Tracheophyta</taxon>
        <taxon>Spermatophyta</taxon>
        <taxon>Magnoliopsida</taxon>
        <taxon>Liliopsida</taxon>
        <taxon>Poales</taxon>
        <taxon>Poaceae</taxon>
        <taxon>BOP clade</taxon>
        <taxon>Pooideae</taxon>
        <taxon>Triticodae</taxon>
        <taxon>Triticeae</taxon>
        <taxon>Triticinae</taxon>
        <taxon>Triticum</taxon>
    </lineage>
</organism>
<accession>A0A9R1RGL4</accession>
<dbReference type="Gramene" id="TRITD2Bv1G011280.1">
    <property type="protein sequence ID" value="TRITD2Bv1G011280.1"/>
    <property type="gene ID" value="TRITD2Bv1G011280"/>
</dbReference>
<keyword evidence="1" id="KW-0808">Transferase</keyword>
<keyword evidence="4" id="KW-1185">Reference proteome</keyword>
<dbReference type="Pfam" id="PF02458">
    <property type="entry name" value="Transferase"/>
    <property type="match status" value="1"/>
</dbReference>
<proteinExistence type="predicted"/>
<dbReference type="EMBL" id="LT934114">
    <property type="protein sequence ID" value="VAH40545.1"/>
    <property type="molecule type" value="Genomic_DNA"/>
</dbReference>
<dbReference type="Proteomes" id="UP000324705">
    <property type="component" value="Chromosome 2B"/>
</dbReference>
<dbReference type="PANTHER" id="PTHR31896">
    <property type="entry name" value="FAMILY REGULATORY PROTEIN, PUTATIVE (AFU_ORTHOLOGUE AFUA_3G14730)-RELATED"/>
    <property type="match status" value="1"/>
</dbReference>
<dbReference type="InterPro" id="IPR051283">
    <property type="entry name" value="Sec_Metabolite_Acyltrans"/>
</dbReference>
<dbReference type="AlphaFoldDB" id="A0A9R1RGL4"/>
<evidence type="ECO:0000256" key="2">
    <source>
        <dbReference type="SAM" id="MobiDB-lite"/>
    </source>
</evidence>
<evidence type="ECO:0008006" key="5">
    <source>
        <dbReference type="Google" id="ProtNLM"/>
    </source>
</evidence>
<reference evidence="3 4" key="1">
    <citation type="submission" date="2017-09" db="EMBL/GenBank/DDBJ databases">
        <authorList>
            <consortium name="International Durum Wheat Genome Sequencing Consortium (IDWGSC)"/>
            <person name="Milanesi L."/>
        </authorList>
    </citation>
    <scope>NUCLEOTIDE SEQUENCE [LARGE SCALE GENOMIC DNA]</scope>
    <source>
        <strain evidence="4">cv. Svevo</strain>
    </source>
</reference>
<dbReference type="InterPro" id="IPR023213">
    <property type="entry name" value="CAT-like_dom_sf"/>
</dbReference>
<sequence length="250" mass="25938">MVPRRLHRADPSPLCQGGGHRQAVRVPAGAGMLAPFLVGEREEAEGKSERRDGHRHSHHLLLASRACTAMASNVPARGLAPDQETSCALPVGCRTRVKGMPQGYLGNAVAGAVGRASVGEILGDGRLGWAAWLLNRAVAAVDEASVRDELAAWPGNPSFKYAAEFGGDPPAAMVATGSPRFDVYGNDFGWGRPVAVRSGAGNKLDGMVTVYEGGGGTGSMELEVCLAPDALARLVADEELMAAVVGGPTY</sequence>
<evidence type="ECO:0000256" key="1">
    <source>
        <dbReference type="ARBA" id="ARBA00022679"/>
    </source>
</evidence>
<dbReference type="PANTHER" id="PTHR31896:SF72">
    <property type="entry name" value="GENOME ASSEMBLY, CHROMOSOME: II"/>
    <property type="match status" value="1"/>
</dbReference>
<protein>
    <recommendedName>
        <fullName evidence="5">Acetyltransferase</fullName>
    </recommendedName>
</protein>
<dbReference type="Gene3D" id="3.30.559.10">
    <property type="entry name" value="Chloramphenicol acetyltransferase-like domain"/>
    <property type="match status" value="1"/>
</dbReference>
<dbReference type="GO" id="GO:0016747">
    <property type="term" value="F:acyltransferase activity, transferring groups other than amino-acyl groups"/>
    <property type="evidence" value="ECO:0007669"/>
    <property type="project" value="UniProtKB-ARBA"/>
</dbReference>
<evidence type="ECO:0000313" key="3">
    <source>
        <dbReference type="EMBL" id="VAH40545.1"/>
    </source>
</evidence>